<organism evidence="2">
    <name type="scientific">Neobodo designis</name>
    <name type="common">Flagellated protozoan</name>
    <name type="synonym">Bodo designis</name>
    <dbReference type="NCBI Taxonomy" id="312471"/>
    <lineage>
        <taxon>Eukaryota</taxon>
        <taxon>Discoba</taxon>
        <taxon>Euglenozoa</taxon>
        <taxon>Kinetoplastea</taxon>
        <taxon>Metakinetoplastina</taxon>
        <taxon>Neobodonida</taxon>
        <taxon>Neobodo</taxon>
    </lineage>
</organism>
<reference evidence="2" key="1">
    <citation type="submission" date="2021-01" db="EMBL/GenBank/DDBJ databases">
        <authorList>
            <person name="Corre E."/>
            <person name="Pelletier E."/>
            <person name="Niang G."/>
            <person name="Scheremetjew M."/>
            <person name="Finn R."/>
            <person name="Kale V."/>
            <person name="Holt S."/>
            <person name="Cochrane G."/>
            <person name="Meng A."/>
            <person name="Brown T."/>
            <person name="Cohen L."/>
        </authorList>
    </citation>
    <scope>NUCLEOTIDE SEQUENCE</scope>
    <source>
        <strain evidence="2">CCAP 1951/1</strain>
    </source>
</reference>
<protein>
    <submittedName>
        <fullName evidence="2">Uncharacterized protein</fullName>
    </submittedName>
</protein>
<evidence type="ECO:0000313" key="2">
    <source>
        <dbReference type="EMBL" id="CAD9115124.1"/>
    </source>
</evidence>
<sequence>MSSQQTTPPRVEGTQQGAGEDCGGHLPSLDDNDSWAKFMREQRSKYRRAGNASDRPSAQAPPRRGKQLSDEQQARLRASLYKDSRGFWHDERGRLASMSVLELAGLVDSLAD</sequence>
<evidence type="ECO:0000256" key="1">
    <source>
        <dbReference type="SAM" id="MobiDB-lite"/>
    </source>
</evidence>
<proteinExistence type="predicted"/>
<gene>
    <name evidence="2" type="ORF">NDES1114_LOCUS14265</name>
</gene>
<accession>A0A7S1Q2U5</accession>
<dbReference type="AlphaFoldDB" id="A0A7S1Q2U5"/>
<feature type="compositionally biased region" description="Polar residues" evidence="1">
    <location>
        <begin position="1"/>
        <end position="17"/>
    </location>
</feature>
<name>A0A7S1Q2U5_NEODS</name>
<feature type="region of interest" description="Disordered" evidence="1">
    <location>
        <begin position="1"/>
        <end position="74"/>
    </location>
</feature>
<dbReference type="EMBL" id="HBGF01021620">
    <property type="protein sequence ID" value="CAD9115124.1"/>
    <property type="molecule type" value="Transcribed_RNA"/>
</dbReference>